<dbReference type="SUPFAM" id="SSF52058">
    <property type="entry name" value="L domain-like"/>
    <property type="match status" value="1"/>
</dbReference>
<dbReference type="Proteomes" id="UP000008312">
    <property type="component" value="Unassembled WGS sequence"/>
</dbReference>
<dbReference type="SUPFAM" id="SSF82185">
    <property type="entry name" value="Histone H3 K4-specific methyltransferase SET7/9 N-terminal domain"/>
    <property type="match status" value="1"/>
</dbReference>
<reference evidence="1" key="1">
    <citation type="submission" date="2010-02" db="EMBL/GenBank/DDBJ databases">
        <title>Sequencing and annotation of the Blastocystis hominis genome.</title>
        <authorList>
            <person name="Wincker P."/>
        </authorList>
    </citation>
    <scope>NUCLEOTIDE SEQUENCE</scope>
    <source>
        <strain evidence="1">Singapore isolate B</strain>
    </source>
</reference>
<dbReference type="InParanoid" id="D8MB52"/>
<name>D8MB52_BLAHO</name>
<dbReference type="EMBL" id="FN668690">
    <property type="protein sequence ID" value="CBK25291.2"/>
    <property type="molecule type" value="Genomic_DNA"/>
</dbReference>
<dbReference type="GeneID" id="24921899"/>
<dbReference type="OrthoDB" id="10642792at2759"/>
<evidence type="ECO:0000313" key="2">
    <source>
        <dbReference type="Proteomes" id="UP000008312"/>
    </source>
</evidence>
<dbReference type="Gene3D" id="3.80.10.10">
    <property type="entry name" value="Ribonuclease Inhibitor"/>
    <property type="match status" value="1"/>
</dbReference>
<evidence type="ECO:0000313" key="1">
    <source>
        <dbReference type="EMBL" id="CBK25291.2"/>
    </source>
</evidence>
<gene>
    <name evidence="1" type="ORF">GSBLH_T00004904001</name>
</gene>
<accession>D8MB52</accession>
<protein>
    <recommendedName>
        <fullName evidence="3">MORN repeat protein</fullName>
    </recommendedName>
</protein>
<dbReference type="InterPro" id="IPR032675">
    <property type="entry name" value="LRR_dom_sf"/>
</dbReference>
<sequence>MIQNVQGCLGKVWKPNGWISLILSNKECVVLQSNNGILMNQGFVLNEQKVLKVFGNHQIGAISYNEEQAIEVVVEGIVDLDHGSRFEGLILTENKLGIPFGYGEMYDDDGILVYKGIMINWKRFGYGTSYHNNGCIEYEGYWCDDNRFGRGKVYDRYGKLVNECEWYNGIECDIDEKYEGDGSKPLNIGMKHLKLIDNCVLVDWDVSLLYNLESIEIGDECFESVKTFKIDGLNRLKTIKIGNNSFTQMKSPNWDYEKADKKSKSFHILNCESLESIQIGEYSFSDFAGDFELKNLPQLQSIRIGTIESRSYNFWCSSFVIRGIDMILNI</sequence>
<keyword evidence="2" id="KW-1185">Reference proteome</keyword>
<dbReference type="RefSeq" id="XP_012899339.1">
    <property type="nucleotide sequence ID" value="XM_013043885.1"/>
</dbReference>
<organism evidence="1">
    <name type="scientific">Blastocystis hominis</name>
    <dbReference type="NCBI Taxonomy" id="12968"/>
    <lineage>
        <taxon>Eukaryota</taxon>
        <taxon>Sar</taxon>
        <taxon>Stramenopiles</taxon>
        <taxon>Bigyra</taxon>
        <taxon>Opalozoa</taxon>
        <taxon>Opalinata</taxon>
        <taxon>Blastocystidae</taxon>
        <taxon>Blastocystis</taxon>
    </lineage>
</organism>
<evidence type="ECO:0008006" key="3">
    <source>
        <dbReference type="Google" id="ProtNLM"/>
    </source>
</evidence>
<dbReference type="AlphaFoldDB" id="D8MB52"/>
<proteinExistence type="predicted"/>
<dbReference type="Gene3D" id="2.20.110.10">
    <property type="entry name" value="Histone H3 K4-specific methyltransferase SET7/9 N-terminal domain"/>
    <property type="match status" value="1"/>
</dbReference>